<feature type="binding site" evidence="8">
    <location>
        <position position="229"/>
    </location>
    <ligand>
        <name>substrate</name>
    </ligand>
</feature>
<keyword evidence="4" id="KW-0133">Cell shape</keyword>
<evidence type="ECO:0000259" key="12">
    <source>
        <dbReference type="Pfam" id="PF00768"/>
    </source>
</evidence>
<comment type="caution">
    <text evidence="13">The sequence shown here is derived from an EMBL/GenBank/DDBJ whole genome shotgun (WGS) entry which is preliminary data.</text>
</comment>
<evidence type="ECO:0000256" key="1">
    <source>
        <dbReference type="ARBA" id="ARBA00007164"/>
    </source>
</evidence>
<feature type="signal peptide" evidence="11">
    <location>
        <begin position="1"/>
        <end position="27"/>
    </location>
</feature>
<dbReference type="InterPro" id="IPR001967">
    <property type="entry name" value="Peptidase_S11_N"/>
</dbReference>
<feature type="active site" description="Acyl-ester intermediate" evidence="7">
    <location>
        <position position="61"/>
    </location>
</feature>
<accession>A0A8I0A6L3</accession>
<feature type="active site" description="Acyl-ester intermediate" evidence="7">
    <location>
        <position position="64"/>
    </location>
</feature>
<keyword evidence="5" id="KW-0573">Peptidoglycan synthesis</keyword>
<dbReference type="PANTHER" id="PTHR21581">
    <property type="entry name" value="D-ALANYL-D-ALANINE CARBOXYPEPTIDASE"/>
    <property type="match status" value="1"/>
</dbReference>
<evidence type="ECO:0000313" key="14">
    <source>
        <dbReference type="Proteomes" id="UP000662088"/>
    </source>
</evidence>
<dbReference type="SUPFAM" id="SSF56601">
    <property type="entry name" value="beta-lactamase/transpeptidase-like"/>
    <property type="match status" value="1"/>
</dbReference>
<dbReference type="GO" id="GO:0008360">
    <property type="term" value="P:regulation of cell shape"/>
    <property type="evidence" value="ECO:0007669"/>
    <property type="project" value="UniProtKB-KW"/>
</dbReference>
<keyword evidence="14" id="KW-1185">Reference proteome</keyword>
<dbReference type="EMBL" id="JACOOQ010000022">
    <property type="protein sequence ID" value="MBC5641038.1"/>
    <property type="molecule type" value="Genomic_DNA"/>
</dbReference>
<dbReference type="InterPro" id="IPR012338">
    <property type="entry name" value="Beta-lactam/transpept-like"/>
</dbReference>
<evidence type="ECO:0000256" key="8">
    <source>
        <dbReference type="PIRSR" id="PIRSR618044-2"/>
    </source>
</evidence>
<evidence type="ECO:0000256" key="5">
    <source>
        <dbReference type="ARBA" id="ARBA00022984"/>
    </source>
</evidence>
<dbReference type="PANTHER" id="PTHR21581:SF26">
    <property type="entry name" value="D-ALANYL-D-ALANINE ENDOPEPTIDASE"/>
    <property type="match status" value="1"/>
</dbReference>
<evidence type="ECO:0000256" key="3">
    <source>
        <dbReference type="ARBA" id="ARBA00022801"/>
    </source>
</evidence>
<evidence type="ECO:0000256" key="11">
    <source>
        <dbReference type="SAM" id="SignalP"/>
    </source>
</evidence>
<keyword evidence="3" id="KW-0378">Hydrolase</keyword>
<keyword evidence="2 11" id="KW-0732">Signal</keyword>
<evidence type="ECO:0000256" key="10">
    <source>
        <dbReference type="SAM" id="Phobius"/>
    </source>
</evidence>
<evidence type="ECO:0000256" key="6">
    <source>
        <dbReference type="ARBA" id="ARBA00023316"/>
    </source>
</evidence>
<dbReference type="Proteomes" id="UP000662088">
    <property type="component" value="Unassembled WGS sequence"/>
</dbReference>
<name>A0A8I0A6L3_9CLOT</name>
<keyword evidence="10" id="KW-0812">Transmembrane</keyword>
<protein>
    <submittedName>
        <fullName evidence="13">D-alanyl-D-alanine carboxypeptidase</fullName>
    </submittedName>
</protein>
<evidence type="ECO:0000256" key="7">
    <source>
        <dbReference type="PIRSR" id="PIRSR618044-1"/>
    </source>
</evidence>
<feature type="active site" evidence="7">
    <location>
        <position position="122"/>
    </location>
</feature>
<dbReference type="GO" id="GO:0009252">
    <property type="term" value="P:peptidoglycan biosynthetic process"/>
    <property type="evidence" value="ECO:0007669"/>
    <property type="project" value="UniProtKB-KW"/>
</dbReference>
<feature type="domain" description="Peptidase S11 D-alanyl-D-alanine carboxypeptidase A N-terminal" evidence="12">
    <location>
        <begin position="26"/>
        <end position="258"/>
    </location>
</feature>
<proteinExistence type="inferred from homology"/>
<dbReference type="InterPro" id="IPR018044">
    <property type="entry name" value="Peptidase_S11"/>
</dbReference>
<keyword evidence="10" id="KW-0472">Membrane</keyword>
<evidence type="ECO:0000256" key="4">
    <source>
        <dbReference type="ARBA" id="ARBA00022960"/>
    </source>
</evidence>
<evidence type="ECO:0000256" key="9">
    <source>
        <dbReference type="RuleBase" id="RU004016"/>
    </source>
</evidence>
<dbReference type="GO" id="GO:0071555">
    <property type="term" value="P:cell wall organization"/>
    <property type="evidence" value="ECO:0007669"/>
    <property type="project" value="UniProtKB-KW"/>
</dbReference>
<reference evidence="13" key="1">
    <citation type="submission" date="2020-08" db="EMBL/GenBank/DDBJ databases">
        <title>Genome public.</title>
        <authorList>
            <person name="Liu C."/>
            <person name="Sun Q."/>
        </authorList>
    </citation>
    <scope>NUCLEOTIDE SEQUENCE</scope>
    <source>
        <strain evidence="13">NSJ-42</strain>
    </source>
</reference>
<dbReference type="GO" id="GO:0009002">
    <property type="term" value="F:serine-type D-Ala-D-Ala carboxypeptidase activity"/>
    <property type="evidence" value="ECO:0007669"/>
    <property type="project" value="InterPro"/>
</dbReference>
<evidence type="ECO:0000313" key="13">
    <source>
        <dbReference type="EMBL" id="MBC5641038.1"/>
    </source>
</evidence>
<feature type="transmembrane region" description="Helical" evidence="10">
    <location>
        <begin position="385"/>
        <end position="408"/>
    </location>
</feature>
<keyword evidence="10" id="KW-1133">Transmembrane helix</keyword>
<dbReference type="Pfam" id="PF00768">
    <property type="entry name" value="Peptidase_S11"/>
    <property type="match status" value="1"/>
</dbReference>
<keyword evidence="13" id="KW-0121">Carboxypeptidase</keyword>
<keyword evidence="13" id="KW-0645">Protease</keyword>
<gene>
    <name evidence="13" type="ORF">H8R92_11565</name>
</gene>
<sequence length="421" mass="45655">MRKKFIKSIALSLLVAVTLPFSVNAKAAEPDILGVSALVMDMDTGEVIYSKNADDERSPASTTKLLTSLIFAENKKKSDLIAYTNNSANLTETSLNGFISGGVKAGDTISADDVMKAVMIFSANDASVMMAESVAGSVAAFSNMMNEKAKELGATHSNFINPNGLEINSTTHNVTTAYDLALIATEAFKSDWIKNVMAEKSTSVSVDGTTILIDTRNKILGKDGNVGGKTGNEDQAGHCFVGYFQKDGRNLVTVVLGSEYGVDGTNVFNDTLSIANYGYTAKESLYKEAGSEVGTVTLNYKLFRFFGPTKEITAPIVLSKDINLYNNDFNNDHAEILYKGEETNAWKLTGNKTVNLTLKVGQFEETVEGTIILTTGDLLKANLPLYGAALLFTVIVIVLVVVLIKLINMNKRKSRRNRYYR</sequence>
<comment type="similarity">
    <text evidence="1 9">Belongs to the peptidase S11 family.</text>
</comment>
<organism evidence="13 14">
    <name type="scientific">Clostridium lentum</name>
    <dbReference type="NCBI Taxonomy" id="2763037"/>
    <lineage>
        <taxon>Bacteria</taxon>
        <taxon>Bacillati</taxon>
        <taxon>Bacillota</taxon>
        <taxon>Clostridia</taxon>
        <taxon>Eubacteriales</taxon>
        <taxon>Clostridiaceae</taxon>
        <taxon>Clostridium</taxon>
    </lineage>
</organism>
<evidence type="ECO:0000256" key="2">
    <source>
        <dbReference type="ARBA" id="ARBA00022729"/>
    </source>
</evidence>
<dbReference type="RefSeq" id="WP_186835527.1">
    <property type="nucleotide sequence ID" value="NZ_JACOOQ010000022.1"/>
</dbReference>
<keyword evidence="6" id="KW-0961">Cell wall biogenesis/degradation</keyword>
<feature type="chain" id="PRO_5034181201" evidence="11">
    <location>
        <begin position="28"/>
        <end position="421"/>
    </location>
</feature>
<dbReference type="Gene3D" id="3.40.710.10">
    <property type="entry name" value="DD-peptidase/beta-lactamase superfamily"/>
    <property type="match status" value="1"/>
</dbReference>
<dbReference type="AlphaFoldDB" id="A0A8I0A6L3"/>
<dbReference type="GO" id="GO:0006508">
    <property type="term" value="P:proteolysis"/>
    <property type="evidence" value="ECO:0007669"/>
    <property type="project" value="InterPro"/>
</dbReference>
<dbReference type="PRINTS" id="PR00725">
    <property type="entry name" value="DADACBPTASE1"/>
</dbReference>